<dbReference type="SUPFAM" id="SSF51126">
    <property type="entry name" value="Pectin lyase-like"/>
    <property type="match status" value="1"/>
</dbReference>
<dbReference type="Pfam" id="PF03212">
    <property type="entry name" value="Pertactin"/>
    <property type="match status" value="1"/>
</dbReference>
<dbReference type="OrthoDB" id="7920344at2"/>
<dbReference type="PRINTS" id="PR01484">
    <property type="entry name" value="PRTACTNFAMLY"/>
</dbReference>
<feature type="region of interest" description="Disordered" evidence="2">
    <location>
        <begin position="517"/>
        <end position="552"/>
    </location>
</feature>
<dbReference type="PROSITE" id="PS51208">
    <property type="entry name" value="AUTOTRANSPORTER"/>
    <property type="match status" value="1"/>
</dbReference>
<dbReference type="NCBIfam" id="TIGR01414">
    <property type="entry name" value="autotrans_barl"/>
    <property type="match status" value="2"/>
</dbReference>
<feature type="region of interest" description="Disordered" evidence="2">
    <location>
        <begin position="459"/>
        <end position="499"/>
    </location>
</feature>
<dbReference type="EMBL" id="FN645454">
    <property type="protein sequence ID" value="CBI76247.1"/>
    <property type="molecule type" value="Genomic_DNA"/>
</dbReference>
<reference evidence="5 6" key="2">
    <citation type="journal article" date="2011" name="PLoS Genet.">
        <title>Parallel evolution of a type IV secretion system in radiating lineages of the host-restricted bacterial pathogen Bartonella.</title>
        <authorList>
            <person name="Engel P."/>
            <person name="Salzburger W."/>
            <person name="Liesch M."/>
            <person name="Chang C.C."/>
            <person name="Maruyama S."/>
            <person name="Lanz C."/>
            <person name="Calteau A."/>
            <person name="Lajus A."/>
            <person name="Medigue C."/>
            <person name="Schuster S.C."/>
            <person name="Dehio C."/>
        </authorList>
    </citation>
    <scope>NUCLEOTIDE SEQUENCE [LARGE SCALE GENOMIC DNA]</scope>
    <source>
        <strain evidence="6">CIP 104772 / 73</strain>
    </source>
</reference>
<dbReference type="STRING" id="696125.BARCL_0566"/>
<dbReference type="HOGENOM" id="CLU_002318_5_0_5"/>
<dbReference type="PANTHER" id="PTHR35037:SF7">
    <property type="entry name" value="AUTOTRANSPORTER"/>
    <property type="match status" value="1"/>
</dbReference>
<dbReference type="InterPro" id="IPR004899">
    <property type="entry name" value="Pertactin_central"/>
</dbReference>
<accession>E6YHA9</accession>
<feature type="domain" description="Autotransporter" evidence="4">
    <location>
        <begin position="742"/>
        <end position="1010"/>
    </location>
</feature>
<dbReference type="NCBIfam" id="NF040482">
    <property type="entry name" value="auto_BafA_Cterm"/>
    <property type="match status" value="1"/>
</dbReference>
<feature type="compositionally biased region" description="Basic and acidic residues" evidence="2">
    <location>
        <begin position="526"/>
        <end position="544"/>
    </location>
</feature>
<dbReference type="InterPro" id="IPR051551">
    <property type="entry name" value="Autotransporter_adhesion"/>
</dbReference>
<feature type="compositionally biased region" description="Polar residues" evidence="2">
    <location>
        <begin position="459"/>
        <end position="484"/>
    </location>
</feature>
<dbReference type="Pfam" id="PF03797">
    <property type="entry name" value="Autotransporter"/>
    <property type="match status" value="1"/>
</dbReference>
<evidence type="ECO:0000256" key="1">
    <source>
        <dbReference type="ARBA" id="ARBA00022729"/>
    </source>
</evidence>
<reference evidence="6" key="1">
    <citation type="submission" date="2009-11" db="EMBL/GenBank/DDBJ databases">
        <title>Genome sequencing of Bartonella species and comparative genomics.</title>
        <authorList>
            <person name="Engel P."/>
            <person name="Salzburger W."/>
            <person name="Marius L."/>
            <person name="Chao-Chin C."/>
            <person name="Soichi M."/>
            <person name="Christa L."/>
            <person name="Alexandra C."/>
            <person name="Aurelie L."/>
            <person name="Claudine M."/>
            <person name="Stephan S.C."/>
            <person name="Christoph D."/>
        </authorList>
    </citation>
    <scope>NUCLEOTIDE SEQUENCE [LARGE SCALE GENOMIC DNA]</scope>
    <source>
        <strain evidence="6">CIP 104772 / 73</strain>
    </source>
</reference>
<dbReference type="InterPro" id="IPR003991">
    <property type="entry name" value="Pertactin_virulence_factor"/>
</dbReference>
<evidence type="ECO:0000256" key="3">
    <source>
        <dbReference type="SAM" id="SignalP"/>
    </source>
</evidence>
<dbReference type="InterPro" id="IPR011050">
    <property type="entry name" value="Pectin_lyase_fold/virulence"/>
</dbReference>
<dbReference type="AlphaFoldDB" id="E6YHA9"/>
<sequence>MQYYKLSFSVLMISTFFIQSASAQEKMEEMSGEVFDLSEVDLNQLIKRFSSTFTKDKVVKNSSVITHGISMNTRIEEKGVEIVENNGTSKNATISKGGQQVVTRGGTAITTQISEGVQFVFEENPRSLGATDKRSGAYETVISGTNTNVGQQNVYDGGQAWITKVKGGGAQYLYKGKTAKGGMASNTEVSSNGKQLVLAGGEALGVTLKERALQVVYPGGIVKDLTIQDQAQSWIHVGASLTGAIKVNGKGCLYLYAGDNINYITKKEITLEGRSTEKLFSVGAENSSRSSEIYIGNLSGNGGTVRFASVGYDKRRSKLSIGQLSGNLHFDFNVSAIGEVGEGSDYIFIKSGSGNHTISVADSGIEIENYFFQKHGRVTEINLVTDTSKNGGVTFTLVDSSGRSIGAVDAGTYMYTLNQRAKSGNSKTWFLSSDPNQSHQISLSPKRFIQKKPFVHVLSTSSSPMGNGKPNNGRSRGQKSQTSRKNSEFRSRPPRHLSQYVENSSVFDLGIQSPSDFSVTTSDSVSDNKSEFRKQSDQTLEFRSRPSRHVYQSAENSLVSSAISYTEYQSDKPQDHHEPKSRKRFSSSTNSGAEVYPILDGSPVLDSGQSQILDFELIQYTQGNQIDDLLISDDEGESSVLNQIKPMYPEENTDLEDLEDQETSPQFVNQDDEQLFDPISGVASAPFTTPSVASAPFTTPSVASAPFTTPSTDAVLSLAVVPELVFNNELQSLRAARGFLEKNKKNTALWTYGIKSKERISTDHTHFNLDQTGIMVGIDWLSHVVNGQFYIGGFGSYDQSDISHARRGVSHVNTCSIGAYATYLGDRGWYLDSVLKYNHYQNNLQAVSTNGLNIKGDYNQKAIGASFETGRHIKLAQDSWTQPYAQLIWLQVKGKEIKLSNEMIGDIGPYTSLRSEIGLSIGHEFNLGTSNWLMTYTKAAWLREYIDNNHTTINKRHKFNTDLSGNAGKFGIGLNSLVSENLNFYAEAHYLKGKKTKRSLQGILGLRYSF</sequence>
<evidence type="ECO:0000259" key="4">
    <source>
        <dbReference type="PROSITE" id="PS51208"/>
    </source>
</evidence>
<dbReference type="GO" id="GO:0019867">
    <property type="term" value="C:outer membrane"/>
    <property type="evidence" value="ECO:0007669"/>
    <property type="project" value="InterPro"/>
</dbReference>
<keyword evidence="6" id="KW-1185">Reference proteome</keyword>
<dbReference type="NCBIfam" id="TIGR04415">
    <property type="entry name" value="O_hepto_targRPT"/>
    <property type="match status" value="1"/>
</dbReference>
<dbReference type="PANTHER" id="PTHR35037">
    <property type="entry name" value="C-TERMINAL REGION OF AIDA-LIKE PROTEIN"/>
    <property type="match status" value="1"/>
</dbReference>
<gene>
    <name evidence="5" type="ordered locus">BARCL_0566</name>
</gene>
<dbReference type="InterPro" id="IPR030930">
    <property type="entry name" value="AIDA"/>
</dbReference>
<dbReference type="InterPro" id="IPR036709">
    <property type="entry name" value="Autotransporte_beta_dom_sf"/>
</dbReference>
<evidence type="ECO:0000256" key="2">
    <source>
        <dbReference type="SAM" id="MobiDB-lite"/>
    </source>
</evidence>
<feature type="compositionally biased region" description="Basic and acidic residues" evidence="2">
    <location>
        <begin position="569"/>
        <end position="578"/>
    </location>
</feature>
<dbReference type="SMART" id="SM00869">
    <property type="entry name" value="Autotransporter"/>
    <property type="match status" value="1"/>
</dbReference>
<evidence type="ECO:0000313" key="5">
    <source>
        <dbReference type="EMBL" id="CBI76247.1"/>
    </source>
</evidence>
<evidence type="ECO:0000313" key="6">
    <source>
        <dbReference type="Proteomes" id="UP000009101"/>
    </source>
</evidence>
<feature type="chain" id="PRO_5003216288" description="Autotransporter domain-containing protein" evidence="3">
    <location>
        <begin position="24"/>
        <end position="1010"/>
    </location>
</feature>
<proteinExistence type="predicted"/>
<organism evidence="5 6">
    <name type="scientific">Bartonella clarridgeiae (strain CCUG 45776 / CIP 104772 / 73)</name>
    <dbReference type="NCBI Taxonomy" id="696125"/>
    <lineage>
        <taxon>Bacteria</taxon>
        <taxon>Pseudomonadati</taxon>
        <taxon>Pseudomonadota</taxon>
        <taxon>Alphaproteobacteria</taxon>
        <taxon>Hyphomicrobiales</taxon>
        <taxon>Bartonellaceae</taxon>
        <taxon>Bartonella</taxon>
    </lineage>
</organism>
<feature type="region of interest" description="Disordered" evidence="2">
    <location>
        <begin position="568"/>
        <end position="596"/>
    </location>
</feature>
<dbReference type="InterPro" id="IPR005546">
    <property type="entry name" value="Autotransporte_beta"/>
</dbReference>
<dbReference type="InterPro" id="IPR006315">
    <property type="entry name" value="OM_autotransptr_brl_dom"/>
</dbReference>
<dbReference type="KEGG" id="bcd:BARCL_0566"/>
<dbReference type="eggNOG" id="COG3468">
    <property type="taxonomic scope" value="Bacteria"/>
</dbReference>
<dbReference type="SUPFAM" id="SSF103515">
    <property type="entry name" value="Autotransporter"/>
    <property type="match status" value="1"/>
</dbReference>
<feature type="signal peptide" evidence="3">
    <location>
        <begin position="1"/>
        <end position="23"/>
    </location>
</feature>
<protein>
    <recommendedName>
        <fullName evidence="4">Autotransporter domain-containing protein</fullName>
    </recommendedName>
</protein>
<name>E6YHA9_BARC7</name>
<keyword evidence="1 3" id="KW-0732">Signal</keyword>
<dbReference type="Proteomes" id="UP000009101">
    <property type="component" value="Chromosome"/>
</dbReference>
<dbReference type="InterPro" id="IPR012332">
    <property type="entry name" value="Autotransporter_pectin_lyase_C"/>
</dbReference>
<dbReference type="Gene3D" id="2.160.20.20">
    <property type="match status" value="1"/>
</dbReference>
<dbReference type="Gene3D" id="2.40.128.130">
    <property type="entry name" value="Autotransporter beta-domain"/>
    <property type="match status" value="1"/>
</dbReference>